<dbReference type="EMBL" id="JANTYZ010000001">
    <property type="protein sequence ID" value="MCS3863499.1"/>
    <property type="molecule type" value="Genomic_DNA"/>
</dbReference>
<evidence type="ECO:0000313" key="3">
    <source>
        <dbReference type="EMBL" id="MCS4037368.1"/>
    </source>
</evidence>
<organism evidence="3 5">
    <name type="scientific">Salinibacter ruber</name>
    <dbReference type="NCBI Taxonomy" id="146919"/>
    <lineage>
        <taxon>Bacteria</taxon>
        <taxon>Pseudomonadati</taxon>
        <taxon>Rhodothermota</taxon>
        <taxon>Rhodothermia</taxon>
        <taxon>Rhodothermales</taxon>
        <taxon>Salinibacteraceae</taxon>
        <taxon>Salinibacter</taxon>
    </lineage>
</organism>
<evidence type="ECO:0000313" key="4">
    <source>
        <dbReference type="EMBL" id="MCS4119734.1"/>
    </source>
</evidence>
<evidence type="ECO:0000313" key="5">
    <source>
        <dbReference type="Proteomes" id="UP001155040"/>
    </source>
</evidence>
<dbReference type="EMBL" id="JANUBF010000018">
    <property type="protein sequence ID" value="MCS4037368.1"/>
    <property type="molecule type" value="Genomic_DNA"/>
</dbReference>
<reference evidence="3" key="1">
    <citation type="submission" date="2022-08" db="EMBL/GenBank/DDBJ databases">
        <title>Genomic Encyclopedia of Type Strains, Phase V (KMG-V): Genome sequencing to study the core and pangenomes of soil and plant-associated prokaryotes.</title>
        <authorList>
            <person name="Whitman W."/>
        </authorList>
    </citation>
    <scope>NUCLEOTIDE SEQUENCE</scope>
    <source>
        <strain evidence="1">0</strain>
        <strain evidence="2">SP2016B</strain>
        <strain evidence="3">SP3012</strain>
        <strain evidence="4">SP3026</strain>
    </source>
</reference>
<evidence type="ECO:0000313" key="2">
    <source>
        <dbReference type="EMBL" id="MCS3863499.1"/>
    </source>
</evidence>
<dbReference type="AlphaFoldDB" id="A0A9X2UNI8"/>
<dbReference type="Proteomes" id="UP001155027">
    <property type="component" value="Unassembled WGS sequence"/>
</dbReference>
<dbReference type="Proteomes" id="UP001155040">
    <property type="component" value="Unassembled WGS sequence"/>
</dbReference>
<sequence length="42" mass="4724">MNAQLPADSEMLGHSITQVTEMYSRLSTEVMDWAMEETFGGE</sequence>
<dbReference type="EMBL" id="JANUAU010000001">
    <property type="protein sequence ID" value="MCS3676331.1"/>
    <property type="molecule type" value="Genomic_DNA"/>
</dbReference>
<dbReference type="EMBL" id="JANUBL010000001">
    <property type="protein sequence ID" value="MCS4119734.1"/>
    <property type="molecule type" value="Genomic_DNA"/>
</dbReference>
<accession>A0A9X2UNI8</accession>
<evidence type="ECO:0008006" key="6">
    <source>
        <dbReference type="Google" id="ProtNLM"/>
    </source>
</evidence>
<protein>
    <recommendedName>
        <fullName evidence="6">Integrase</fullName>
    </recommendedName>
</protein>
<comment type="caution">
    <text evidence="3">The sequence shown here is derived from an EMBL/GenBank/DDBJ whole genome shotgun (WGS) entry which is preliminary data.</text>
</comment>
<gene>
    <name evidence="4" type="ORF">GGP45_000052</name>
    <name evidence="1" type="ORF">GGP71_000227</name>
    <name evidence="2" type="ORF">GGP82_000030</name>
    <name evidence="3" type="ORF">GGQ01_002449</name>
</gene>
<evidence type="ECO:0000313" key="1">
    <source>
        <dbReference type="EMBL" id="MCS3676331.1"/>
    </source>
</evidence>
<dbReference type="Proteomes" id="UP001155144">
    <property type="component" value="Unassembled WGS sequence"/>
</dbReference>
<proteinExistence type="predicted"/>
<dbReference type="Proteomes" id="UP001155034">
    <property type="component" value="Unassembled WGS sequence"/>
</dbReference>
<name>A0A9X2UNI8_9BACT</name>